<protein>
    <submittedName>
        <fullName evidence="2">Uncharacterized protein</fullName>
    </submittedName>
</protein>
<dbReference type="EMBL" id="LSRX01000063">
    <property type="protein sequence ID" value="OLQ11240.1"/>
    <property type="molecule type" value="Genomic_DNA"/>
</dbReference>
<comment type="caution">
    <text evidence="2">The sequence shown here is derived from an EMBL/GenBank/DDBJ whole genome shotgun (WGS) entry which is preliminary data.</text>
</comment>
<evidence type="ECO:0000256" key="1">
    <source>
        <dbReference type="SAM" id="MobiDB-lite"/>
    </source>
</evidence>
<name>A0A1Q9EV13_SYMMI</name>
<proteinExistence type="predicted"/>
<feature type="region of interest" description="Disordered" evidence="1">
    <location>
        <begin position="244"/>
        <end position="272"/>
    </location>
</feature>
<accession>A0A1Q9EV13</accession>
<organism evidence="2 3">
    <name type="scientific">Symbiodinium microadriaticum</name>
    <name type="common">Dinoflagellate</name>
    <name type="synonym">Zooxanthella microadriatica</name>
    <dbReference type="NCBI Taxonomy" id="2951"/>
    <lineage>
        <taxon>Eukaryota</taxon>
        <taxon>Sar</taxon>
        <taxon>Alveolata</taxon>
        <taxon>Dinophyceae</taxon>
        <taxon>Suessiales</taxon>
        <taxon>Symbiodiniaceae</taxon>
        <taxon>Symbiodinium</taxon>
    </lineage>
</organism>
<gene>
    <name evidence="2" type="ORF">AK812_SmicGene5010</name>
</gene>
<keyword evidence="3" id="KW-1185">Reference proteome</keyword>
<reference evidence="2 3" key="1">
    <citation type="submission" date="2016-02" db="EMBL/GenBank/DDBJ databases">
        <title>Genome analysis of coral dinoflagellate symbionts highlights evolutionary adaptations to a symbiotic lifestyle.</title>
        <authorList>
            <person name="Aranda M."/>
            <person name="Li Y."/>
            <person name="Liew Y.J."/>
            <person name="Baumgarten S."/>
            <person name="Simakov O."/>
            <person name="Wilson M."/>
            <person name="Piel J."/>
            <person name="Ashoor H."/>
            <person name="Bougouffa S."/>
            <person name="Bajic V.B."/>
            <person name="Ryu T."/>
            <person name="Ravasi T."/>
            <person name="Bayer T."/>
            <person name="Micklem G."/>
            <person name="Kim H."/>
            <person name="Bhak J."/>
            <person name="Lajeunesse T.C."/>
            <person name="Voolstra C.R."/>
        </authorList>
    </citation>
    <scope>NUCLEOTIDE SEQUENCE [LARGE SCALE GENOMIC DNA]</scope>
    <source>
        <strain evidence="2 3">CCMP2467</strain>
    </source>
</reference>
<dbReference type="AlphaFoldDB" id="A0A1Q9EV13"/>
<dbReference type="Proteomes" id="UP000186817">
    <property type="component" value="Unassembled WGS sequence"/>
</dbReference>
<evidence type="ECO:0000313" key="2">
    <source>
        <dbReference type="EMBL" id="OLQ11240.1"/>
    </source>
</evidence>
<sequence>MGLRWSGGTLQAGRLRRLSNGQHPTGASSLTCPGSALAAYLARMHGLTGLRVRQDQWSFNWSTTCNQKWWQRGGSETGTWHSVDHDMRRCEGRHAGHVTRKSMMPWCPGRAADATHRKEGAALNRGFPAKCRMALQSKPELEGEQAYSSEYLGKPNMPLQDPGRGPREDLEAKVRIEINVEEDVLQPSEGRSRKSFREVRSVLVKRRRLHGQPRTLLIMERQRAQAAPASERRPSDMISALACAGEAQEERPLPWSGNAEAAPHGQCLLESH</sequence>
<evidence type="ECO:0000313" key="3">
    <source>
        <dbReference type="Proteomes" id="UP000186817"/>
    </source>
</evidence>